<dbReference type="GO" id="GO:0005524">
    <property type="term" value="F:ATP binding"/>
    <property type="evidence" value="ECO:0007669"/>
    <property type="project" value="InterPro"/>
</dbReference>
<evidence type="ECO:0000256" key="1">
    <source>
        <dbReference type="SAM" id="Coils"/>
    </source>
</evidence>
<dbReference type="Proteomes" id="UP000075635">
    <property type="component" value="Unassembled WGS sequence"/>
</dbReference>
<dbReference type="GO" id="GO:0016887">
    <property type="term" value="F:ATP hydrolysis activity"/>
    <property type="evidence" value="ECO:0007669"/>
    <property type="project" value="InterPro"/>
</dbReference>
<evidence type="ECO:0000259" key="2">
    <source>
        <dbReference type="Pfam" id="PF13304"/>
    </source>
</evidence>
<evidence type="ECO:0000259" key="3">
    <source>
        <dbReference type="Pfam" id="PF13476"/>
    </source>
</evidence>
<evidence type="ECO:0008006" key="6">
    <source>
        <dbReference type="Google" id="ProtNLM"/>
    </source>
</evidence>
<dbReference type="EMBL" id="JEMB01001456">
    <property type="protein sequence ID" value="KYF87249.1"/>
    <property type="molecule type" value="Genomic_DNA"/>
</dbReference>
<dbReference type="Gene3D" id="3.40.50.300">
    <property type="entry name" value="P-loop containing nucleotide triphosphate hydrolases"/>
    <property type="match status" value="2"/>
</dbReference>
<name>A0A150S446_SORCE</name>
<dbReference type="Pfam" id="PF13304">
    <property type="entry name" value="AAA_21"/>
    <property type="match status" value="1"/>
</dbReference>
<feature type="domain" description="ATPase AAA-type core" evidence="2">
    <location>
        <begin position="256"/>
        <end position="344"/>
    </location>
</feature>
<comment type="caution">
    <text evidence="4">The sequence shown here is derived from an EMBL/GenBank/DDBJ whole genome shotgun (WGS) entry which is preliminary data.</text>
</comment>
<dbReference type="InterPro" id="IPR003959">
    <property type="entry name" value="ATPase_AAA_core"/>
</dbReference>
<dbReference type="CDD" id="cd00267">
    <property type="entry name" value="ABC_ATPase"/>
    <property type="match status" value="1"/>
</dbReference>
<dbReference type="InterPro" id="IPR038729">
    <property type="entry name" value="Rad50/SbcC_AAA"/>
</dbReference>
<dbReference type="PANTHER" id="PTHR32182:SF23">
    <property type="entry name" value="ATP BINDING PROTEIN"/>
    <property type="match status" value="1"/>
</dbReference>
<reference evidence="4 5" key="1">
    <citation type="submission" date="2014-02" db="EMBL/GenBank/DDBJ databases">
        <title>The small core and large imbalanced accessory genome model reveals a collaborative survival strategy of Sorangium cellulosum strains in nature.</title>
        <authorList>
            <person name="Han K."/>
            <person name="Peng R."/>
            <person name="Blom J."/>
            <person name="Li Y.-Z."/>
        </authorList>
    </citation>
    <scope>NUCLEOTIDE SEQUENCE [LARGE SCALE GENOMIC DNA]</scope>
    <source>
        <strain evidence="4 5">So0011-07</strain>
    </source>
</reference>
<feature type="coiled-coil region" evidence="1">
    <location>
        <begin position="111"/>
        <end position="138"/>
    </location>
</feature>
<accession>A0A150S446</accession>
<dbReference type="PANTHER" id="PTHR32182">
    <property type="entry name" value="DNA REPLICATION AND REPAIR PROTEIN RECF"/>
    <property type="match status" value="1"/>
</dbReference>
<protein>
    <recommendedName>
        <fullName evidence="6">ATP-binding protein</fullName>
    </recommendedName>
</protein>
<dbReference type="AlphaFoldDB" id="A0A150S446"/>
<feature type="domain" description="Rad50/SbcC-type AAA" evidence="3">
    <location>
        <begin position="6"/>
        <end position="190"/>
    </location>
</feature>
<evidence type="ECO:0000313" key="4">
    <source>
        <dbReference type="EMBL" id="KYF87249.1"/>
    </source>
</evidence>
<dbReference type="InterPro" id="IPR027417">
    <property type="entry name" value="P-loop_NTPase"/>
</dbReference>
<gene>
    <name evidence="4" type="ORF">BE17_46150</name>
</gene>
<proteinExistence type="predicted"/>
<sequence>MLHLDRLTLRNFRCFAACEVELHRKLTVLVADNGRGKTAILDAIGIALGLFVDTVSGIRKYRGFEREDVRHVPAADGAMRAALPTEIVASGSVDGKRTRWGRALRGDDARARTTTKDAEELRRAAQGLRDRIDAFAAEPGKARPLLPLVAFYGTGRLWSEHRLTEGKRGPDPATLGRLSGYIDCLSSSSSFKTFVAWYEDMANAARSPASVAYGPQERPEKLLAAVRKATRTVLAPTGWHSLDWDFEQRKLVVEHTEHGRLPLSMLSDGVRNMVALVADLAHRCVRLNPHFGEEAARSTPGILLIDEVDMHLHPRWQQLVVDLLRNVFPEMQMVMTTHSPHVLSTVDVDSIRVLRLRDGEAVLDTPTFQTRGVESADVLAAIMGVDPVPQVEEARWLSRYRALIEDGMAETPDAEALRGKLVRHFAPNHPVILDCDRLRRFQAFKLRRARPEGA</sequence>
<organism evidence="4 5">
    <name type="scientific">Sorangium cellulosum</name>
    <name type="common">Polyangium cellulosum</name>
    <dbReference type="NCBI Taxonomy" id="56"/>
    <lineage>
        <taxon>Bacteria</taxon>
        <taxon>Pseudomonadati</taxon>
        <taxon>Myxococcota</taxon>
        <taxon>Polyangia</taxon>
        <taxon>Polyangiales</taxon>
        <taxon>Polyangiaceae</taxon>
        <taxon>Sorangium</taxon>
    </lineage>
</organism>
<dbReference type="GO" id="GO:0000731">
    <property type="term" value="P:DNA synthesis involved in DNA repair"/>
    <property type="evidence" value="ECO:0007669"/>
    <property type="project" value="TreeGrafter"/>
</dbReference>
<dbReference type="GO" id="GO:0006302">
    <property type="term" value="P:double-strand break repair"/>
    <property type="evidence" value="ECO:0007669"/>
    <property type="project" value="InterPro"/>
</dbReference>
<dbReference type="SUPFAM" id="SSF52540">
    <property type="entry name" value="P-loop containing nucleoside triphosphate hydrolases"/>
    <property type="match status" value="1"/>
</dbReference>
<keyword evidence="1" id="KW-0175">Coiled coil</keyword>
<dbReference type="Pfam" id="PF13476">
    <property type="entry name" value="AAA_23"/>
    <property type="match status" value="1"/>
</dbReference>
<evidence type="ECO:0000313" key="5">
    <source>
        <dbReference type="Proteomes" id="UP000075635"/>
    </source>
</evidence>